<organism evidence="2 3">
    <name type="scientific">Paraburkholderia fungorum</name>
    <dbReference type="NCBI Taxonomy" id="134537"/>
    <lineage>
        <taxon>Bacteria</taxon>
        <taxon>Pseudomonadati</taxon>
        <taxon>Pseudomonadota</taxon>
        <taxon>Betaproteobacteria</taxon>
        <taxon>Burkholderiales</taxon>
        <taxon>Burkholderiaceae</taxon>
        <taxon>Paraburkholderia</taxon>
    </lineage>
</organism>
<sequence>MSVTIVLLGTIGYCVFIQYLNRGRAMFGKIVKTYFIATALAPVCFSLSYVISLRQGFWPWGFVALAVAVVLGGSCVGIVNLAKTHLEMVPITIKKAKSADKDVIGFFVAYVLPLFFAKTVTLEPTAIFIFIALLAFVIWGTHSIQVNPLLGIFGYHFYEVDSEGGISFLLVTKRKIVNVKSVKAVVQLTEYLLLDRS</sequence>
<dbReference type="Proteomes" id="UP000518681">
    <property type="component" value="Unassembled WGS sequence"/>
</dbReference>
<accession>A0AAW3UYQ4</accession>
<gene>
    <name evidence="2" type="ORF">GGD69_003405</name>
</gene>
<comment type="caution">
    <text evidence="2">The sequence shown here is derived from an EMBL/GenBank/DDBJ whole genome shotgun (WGS) entry which is preliminary data.</text>
</comment>
<dbReference type="EMBL" id="JACIIK010000006">
    <property type="protein sequence ID" value="MBB6202537.1"/>
    <property type="molecule type" value="Genomic_DNA"/>
</dbReference>
<feature type="transmembrane region" description="Helical" evidence="1">
    <location>
        <begin position="6"/>
        <end position="21"/>
    </location>
</feature>
<evidence type="ECO:0000313" key="2">
    <source>
        <dbReference type="EMBL" id="MBB6202537.1"/>
    </source>
</evidence>
<name>A0AAW3UYQ4_9BURK</name>
<proteinExistence type="predicted"/>
<reference evidence="2 3" key="1">
    <citation type="submission" date="2020-08" db="EMBL/GenBank/DDBJ databases">
        <title>Genomic Encyclopedia of Type Strains, Phase IV (KMG-V): Genome sequencing to study the core and pangenomes of soil and plant-associated prokaryotes.</title>
        <authorList>
            <person name="Whitman W."/>
        </authorList>
    </citation>
    <scope>NUCLEOTIDE SEQUENCE [LARGE SCALE GENOMIC DNA]</scope>
    <source>
        <strain evidence="2 3">SEMIA 4013</strain>
    </source>
</reference>
<feature type="transmembrane region" description="Helical" evidence="1">
    <location>
        <begin position="57"/>
        <end position="82"/>
    </location>
</feature>
<dbReference type="RefSeq" id="WP_030100896.1">
    <property type="nucleotide sequence ID" value="NZ_CP099647.1"/>
</dbReference>
<keyword evidence="1" id="KW-1133">Transmembrane helix</keyword>
<feature type="transmembrane region" description="Helical" evidence="1">
    <location>
        <begin position="126"/>
        <end position="144"/>
    </location>
</feature>
<protein>
    <submittedName>
        <fullName evidence="2">Uncharacterized protein</fullName>
    </submittedName>
</protein>
<keyword evidence="1" id="KW-0812">Transmembrane</keyword>
<evidence type="ECO:0000313" key="3">
    <source>
        <dbReference type="Proteomes" id="UP000518681"/>
    </source>
</evidence>
<feature type="transmembrane region" description="Helical" evidence="1">
    <location>
        <begin position="103"/>
        <end position="120"/>
    </location>
</feature>
<keyword evidence="1" id="KW-0472">Membrane</keyword>
<evidence type="ECO:0000256" key="1">
    <source>
        <dbReference type="SAM" id="Phobius"/>
    </source>
</evidence>
<dbReference type="AlphaFoldDB" id="A0AAW3UYQ4"/>
<feature type="transmembrane region" description="Helical" evidence="1">
    <location>
        <begin position="33"/>
        <end position="51"/>
    </location>
</feature>